<proteinExistence type="predicted"/>
<organism evidence="2 3">
    <name type="scientific">Dorcoceras hygrometricum</name>
    <dbReference type="NCBI Taxonomy" id="472368"/>
    <lineage>
        <taxon>Eukaryota</taxon>
        <taxon>Viridiplantae</taxon>
        <taxon>Streptophyta</taxon>
        <taxon>Embryophyta</taxon>
        <taxon>Tracheophyta</taxon>
        <taxon>Spermatophyta</taxon>
        <taxon>Magnoliopsida</taxon>
        <taxon>eudicotyledons</taxon>
        <taxon>Gunneridae</taxon>
        <taxon>Pentapetalae</taxon>
        <taxon>asterids</taxon>
        <taxon>lamiids</taxon>
        <taxon>Lamiales</taxon>
        <taxon>Gesneriaceae</taxon>
        <taxon>Didymocarpoideae</taxon>
        <taxon>Trichosporeae</taxon>
        <taxon>Loxocarpinae</taxon>
        <taxon>Dorcoceras</taxon>
    </lineage>
</organism>
<name>A0A2Z7DDM7_9LAMI</name>
<dbReference type="EMBL" id="KQ987744">
    <property type="protein sequence ID" value="KZV56936.1"/>
    <property type="molecule type" value="Genomic_DNA"/>
</dbReference>
<evidence type="ECO:0000313" key="3">
    <source>
        <dbReference type="Proteomes" id="UP000250235"/>
    </source>
</evidence>
<dbReference type="AlphaFoldDB" id="A0A2Z7DDM7"/>
<keyword evidence="3" id="KW-1185">Reference proteome</keyword>
<feature type="compositionally biased region" description="Polar residues" evidence="1">
    <location>
        <begin position="142"/>
        <end position="163"/>
    </location>
</feature>
<feature type="compositionally biased region" description="Basic and acidic residues" evidence="1">
    <location>
        <begin position="189"/>
        <end position="211"/>
    </location>
</feature>
<feature type="region of interest" description="Disordered" evidence="1">
    <location>
        <begin position="142"/>
        <end position="310"/>
    </location>
</feature>
<feature type="compositionally biased region" description="Low complexity" evidence="1">
    <location>
        <begin position="222"/>
        <end position="233"/>
    </location>
</feature>
<feature type="compositionally biased region" description="Acidic residues" evidence="1">
    <location>
        <begin position="47"/>
        <end position="58"/>
    </location>
</feature>
<feature type="compositionally biased region" description="Basic residues" evidence="1">
    <location>
        <begin position="286"/>
        <end position="302"/>
    </location>
</feature>
<protein>
    <submittedName>
        <fullName evidence="2">Uncharacterized protein</fullName>
    </submittedName>
</protein>
<reference evidence="2 3" key="1">
    <citation type="journal article" date="2015" name="Proc. Natl. Acad. Sci. U.S.A.">
        <title>The resurrection genome of Boea hygrometrica: A blueprint for survival of dehydration.</title>
        <authorList>
            <person name="Xiao L."/>
            <person name="Yang G."/>
            <person name="Zhang L."/>
            <person name="Yang X."/>
            <person name="Zhao S."/>
            <person name="Ji Z."/>
            <person name="Zhou Q."/>
            <person name="Hu M."/>
            <person name="Wang Y."/>
            <person name="Chen M."/>
            <person name="Xu Y."/>
            <person name="Jin H."/>
            <person name="Xiao X."/>
            <person name="Hu G."/>
            <person name="Bao F."/>
            <person name="Hu Y."/>
            <person name="Wan P."/>
            <person name="Li L."/>
            <person name="Deng X."/>
            <person name="Kuang T."/>
            <person name="Xiang C."/>
            <person name="Zhu J.K."/>
            <person name="Oliver M.J."/>
            <person name="He Y."/>
        </authorList>
    </citation>
    <scope>NUCLEOTIDE SEQUENCE [LARGE SCALE GENOMIC DNA]</scope>
    <source>
        <strain evidence="3">cv. XS01</strain>
    </source>
</reference>
<evidence type="ECO:0000256" key="1">
    <source>
        <dbReference type="SAM" id="MobiDB-lite"/>
    </source>
</evidence>
<feature type="region of interest" description="Disordered" evidence="1">
    <location>
        <begin position="28"/>
        <end position="102"/>
    </location>
</feature>
<accession>A0A2Z7DDM7</accession>
<sequence>MGRFSLYAWKAITSICRATQYTVGEADEGRPWGAYGVTPSQVAGEQEAGEGDGGEEEEVKGSVKKQIVAGSQAGPANSTSETSSDEDTRPLAKLSAAKTGGAGAKRNWLNKITYMKLVEEFAKVEDLLLPWAKTEKAQLAQLTVPTSAEQSAQGEENQSQTEEAQIFAIEHQAHEQPAEETTTVMSEHQAQEHQAQEEEHQAHEEERRAQEEEQPAQEVEHQAQAGSSPSSPSAWLRPVSRGNRHFTVGGGRLRQSGPRPEGRLLRQPALEGMTRSARTDSPHQVGRNKFRRERRRRRRRKAVTAAQGSF</sequence>
<gene>
    <name evidence="2" type="ORF">F511_16881</name>
</gene>
<evidence type="ECO:0000313" key="2">
    <source>
        <dbReference type="EMBL" id="KZV56936.1"/>
    </source>
</evidence>
<dbReference type="Proteomes" id="UP000250235">
    <property type="component" value="Unassembled WGS sequence"/>
</dbReference>